<dbReference type="GO" id="GO:0005829">
    <property type="term" value="C:cytosol"/>
    <property type="evidence" value="ECO:0007669"/>
    <property type="project" value="TreeGrafter"/>
</dbReference>
<gene>
    <name evidence="2" type="ORF">MJAP1_003260</name>
</gene>
<protein>
    <recommendedName>
        <fullName evidence="1">SCP2 domain-containing protein</fullName>
    </recommendedName>
</protein>
<sequence length="204" mass="22567">MSSSDAFQPIASHALTAFPHLNAAGFEASKVFALTALYLANPPQGFPSQGSLRKNLASLYLFVIHPSARSTKGRHVPAHRAKMIPEMWYLHITKKSIDIGRGRPPMTMLGRRRRAEIVIECTDRDLVDMATGKARAQTLYENGKLAIRGKLDKALEVSKVIAHERSKLYRVVTSEPGDDNEIGQIEFNEDAHGYSIGSSVRARL</sequence>
<evidence type="ECO:0000259" key="1">
    <source>
        <dbReference type="Pfam" id="PF02036"/>
    </source>
</evidence>
<dbReference type="PANTHER" id="PTHR10094:SF25">
    <property type="entry name" value="SCP2 STEROL-BINDING DOMAIN-CONTAINING PROTEIN 1"/>
    <property type="match status" value="1"/>
</dbReference>
<dbReference type="PANTHER" id="PTHR10094">
    <property type="entry name" value="STEROL CARRIER PROTEIN 2 SCP-2 FAMILY PROTEIN"/>
    <property type="match status" value="1"/>
</dbReference>
<proteinExistence type="predicted"/>
<evidence type="ECO:0000313" key="2">
    <source>
        <dbReference type="EMBL" id="WFD40274.1"/>
    </source>
</evidence>
<dbReference type="Pfam" id="PF02036">
    <property type="entry name" value="SCP2"/>
    <property type="match status" value="1"/>
</dbReference>
<dbReference type="InterPro" id="IPR003033">
    <property type="entry name" value="SCP2_sterol-bd_dom"/>
</dbReference>
<dbReference type="Gene3D" id="3.30.1050.10">
    <property type="entry name" value="SCP2 sterol-binding domain"/>
    <property type="match status" value="1"/>
</dbReference>
<dbReference type="EMBL" id="CP119963">
    <property type="protein sequence ID" value="WFD40274.1"/>
    <property type="molecule type" value="Genomic_DNA"/>
</dbReference>
<dbReference type="RefSeq" id="XP_060123171.1">
    <property type="nucleotide sequence ID" value="XM_060267188.1"/>
</dbReference>
<feature type="domain" description="SCP2" evidence="1">
    <location>
        <begin position="88"/>
        <end position="161"/>
    </location>
</feature>
<dbReference type="AlphaFoldDB" id="A0AAF0JBR1"/>
<dbReference type="GeneID" id="85226911"/>
<accession>A0AAF0JBR1</accession>
<evidence type="ECO:0000313" key="3">
    <source>
        <dbReference type="Proteomes" id="UP001217754"/>
    </source>
</evidence>
<name>A0AAF0JBR1_9BASI</name>
<reference evidence="2" key="1">
    <citation type="submission" date="2023-03" db="EMBL/GenBank/DDBJ databases">
        <title>Mating type loci evolution in Malassezia.</title>
        <authorList>
            <person name="Coelho M.A."/>
        </authorList>
    </citation>
    <scope>NUCLEOTIDE SEQUENCE</scope>
    <source>
        <strain evidence="2">CBS 9431</strain>
    </source>
</reference>
<dbReference type="Proteomes" id="UP001217754">
    <property type="component" value="Chromosome 6"/>
</dbReference>
<organism evidence="2 3">
    <name type="scientific">Malassezia japonica</name>
    <dbReference type="NCBI Taxonomy" id="223818"/>
    <lineage>
        <taxon>Eukaryota</taxon>
        <taxon>Fungi</taxon>
        <taxon>Dikarya</taxon>
        <taxon>Basidiomycota</taxon>
        <taxon>Ustilaginomycotina</taxon>
        <taxon>Malasseziomycetes</taxon>
        <taxon>Malasseziales</taxon>
        <taxon>Malasseziaceae</taxon>
        <taxon>Malassezia</taxon>
    </lineage>
</organism>
<keyword evidence="3" id="KW-1185">Reference proteome</keyword>
<dbReference type="SUPFAM" id="SSF55718">
    <property type="entry name" value="SCP-like"/>
    <property type="match status" value="1"/>
</dbReference>
<dbReference type="InterPro" id="IPR036527">
    <property type="entry name" value="SCP2_sterol-bd_dom_sf"/>
</dbReference>